<evidence type="ECO:0000256" key="6">
    <source>
        <dbReference type="ARBA" id="ARBA00022989"/>
    </source>
</evidence>
<dbReference type="InterPro" id="IPR000644">
    <property type="entry name" value="CBS_dom"/>
</dbReference>
<dbReference type="PROSITE" id="PS51371">
    <property type="entry name" value="CBS"/>
    <property type="match status" value="2"/>
</dbReference>
<reference evidence="15 16" key="1">
    <citation type="submission" date="2016-10" db="EMBL/GenBank/DDBJ databases">
        <authorList>
            <person name="de Groot N.N."/>
        </authorList>
    </citation>
    <scope>NUCLEOTIDE SEQUENCE [LARGE SCALE GENOMIC DNA]</scope>
    <source>
        <strain evidence="15 16">CGMCC 1.7054</strain>
    </source>
</reference>
<dbReference type="SUPFAM" id="SSF56176">
    <property type="entry name" value="FAD-binding/transporter-associated domain-like"/>
    <property type="match status" value="1"/>
</dbReference>
<evidence type="ECO:0000259" key="14">
    <source>
        <dbReference type="PROSITE" id="PS51846"/>
    </source>
</evidence>
<evidence type="ECO:0000313" key="16">
    <source>
        <dbReference type="Proteomes" id="UP000198881"/>
    </source>
</evidence>
<feature type="region of interest" description="Disordered" evidence="11">
    <location>
        <begin position="428"/>
        <end position="468"/>
    </location>
</feature>
<evidence type="ECO:0000256" key="10">
    <source>
        <dbReference type="PROSITE-ProRule" id="PRU01193"/>
    </source>
</evidence>
<name>A0A1I7MH81_9MICC</name>
<dbReference type="Proteomes" id="UP000198881">
    <property type="component" value="Unassembled WGS sequence"/>
</dbReference>
<dbReference type="Gene3D" id="3.10.580.10">
    <property type="entry name" value="CBS-domain"/>
    <property type="match status" value="1"/>
</dbReference>
<keyword evidence="7 9" id="KW-0129">CBS domain</keyword>
<dbReference type="InterPro" id="IPR016169">
    <property type="entry name" value="FAD-bd_PCMH_sub2"/>
</dbReference>
<dbReference type="GO" id="GO:0050660">
    <property type="term" value="F:flavin adenine dinucleotide binding"/>
    <property type="evidence" value="ECO:0007669"/>
    <property type="project" value="InterPro"/>
</dbReference>
<evidence type="ECO:0000256" key="5">
    <source>
        <dbReference type="ARBA" id="ARBA00022737"/>
    </source>
</evidence>
<proteinExistence type="inferred from homology"/>
<evidence type="ECO:0000256" key="7">
    <source>
        <dbReference type="ARBA" id="ARBA00023122"/>
    </source>
</evidence>
<dbReference type="PANTHER" id="PTHR43099">
    <property type="entry name" value="UPF0053 PROTEIN YRKA"/>
    <property type="match status" value="1"/>
</dbReference>
<comment type="similarity">
    <text evidence="2">Belongs to the UPF0053 family.</text>
</comment>
<feature type="transmembrane region" description="Helical" evidence="12">
    <location>
        <begin position="6"/>
        <end position="29"/>
    </location>
</feature>
<organism evidence="15 16">
    <name type="scientific">Micrococcus terreus</name>
    <dbReference type="NCBI Taxonomy" id="574650"/>
    <lineage>
        <taxon>Bacteria</taxon>
        <taxon>Bacillati</taxon>
        <taxon>Actinomycetota</taxon>
        <taxon>Actinomycetes</taxon>
        <taxon>Micrococcales</taxon>
        <taxon>Micrococcaceae</taxon>
        <taxon>Micrococcus</taxon>
    </lineage>
</organism>
<dbReference type="CDD" id="cd04590">
    <property type="entry name" value="CBS_pair_CorC_HlyC_assoc"/>
    <property type="match status" value="1"/>
</dbReference>
<keyword evidence="6 10" id="KW-1133">Transmembrane helix</keyword>
<evidence type="ECO:0000256" key="9">
    <source>
        <dbReference type="PROSITE-ProRule" id="PRU00703"/>
    </source>
</evidence>
<evidence type="ECO:0000256" key="3">
    <source>
        <dbReference type="ARBA" id="ARBA00022475"/>
    </source>
</evidence>
<dbReference type="InterPro" id="IPR036318">
    <property type="entry name" value="FAD-bd_PCMH-like_sf"/>
</dbReference>
<dbReference type="InterPro" id="IPR046342">
    <property type="entry name" value="CBS_dom_sf"/>
</dbReference>
<dbReference type="InterPro" id="IPR005170">
    <property type="entry name" value="Transptr-assoc_dom"/>
</dbReference>
<dbReference type="GO" id="GO:0005886">
    <property type="term" value="C:plasma membrane"/>
    <property type="evidence" value="ECO:0007669"/>
    <property type="project" value="UniProtKB-SubCell"/>
</dbReference>
<keyword evidence="5" id="KW-0677">Repeat</keyword>
<dbReference type="Pfam" id="PF01595">
    <property type="entry name" value="CNNM"/>
    <property type="match status" value="1"/>
</dbReference>
<evidence type="ECO:0000259" key="13">
    <source>
        <dbReference type="PROSITE" id="PS51371"/>
    </source>
</evidence>
<comment type="subcellular location">
    <subcellularLocation>
        <location evidence="1">Cell membrane</location>
        <topology evidence="1">Multi-pass membrane protein</topology>
    </subcellularLocation>
</comment>
<protein>
    <submittedName>
        <fullName evidence="15">Hemolysin, contains CBS domains</fullName>
    </submittedName>
</protein>
<evidence type="ECO:0000256" key="11">
    <source>
        <dbReference type="SAM" id="MobiDB-lite"/>
    </source>
</evidence>
<dbReference type="PROSITE" id="PS51846">
    <property type="entry name" value="CNNM"/>
    <property type="match status" value="1"/>
</dbReference>
<dbReference type="FunFam" id="3.10.580.10:FF:000002">
    <property type="entry name" value="Magnesium/cobalt efflux protein CorC"/>
    <property type="match status" value="1"/>
</dbReference>
<evidence type="ECO:0000313" key="15">
    <source>
        <dbReference type="EMBL" id="SFV21267.1"/>
    </source>
</evidence>
<keyword evidence="8 10" id="KW-0472">Membrane</keyword>
<feature type="domain" description="CNNM transmembrane" evidence="14">
    <location>
        <begin position="1"/>
        <end position="201"/>
    </location>
</feature>
<dbReference type="SUPFAM" id="SSF54631">
    <property type="entry name" value="CBS-domain pair"/>
    <property type="match status" value="1"/>
</dbReference>
<feature type="compositionally biased region" description="Basic and acidic residues" evidence="11">
    <location>
        <begin position="457"/>
        <end position="468"/>
    </location>
</feature>
<feature type="transmembrane region" description="Helical" evidence="12">
    <location>
        <begin position="97"/>
        <end position="122"/>
    </location>
</feature>
<evidence type="ECO:0000256" key="4">
    <source>
        <dbReference type="ARBA" id="ARBA00022692"/>
    </source>
</evidence>
<evidence type="ECO:0000256" key="12">
    <source>
        <dbReference type="SAM" id="Phobius"/>
    </source>
</evidence>
<keyword evidence="4 10" id="KW-0812">Transmembrane</keyword>
<keyword evidence="16" id="KW-1185">Reference proteome</keyword>
<dbReference type="Pfam" id="PF00571">
    <property type="entry name" value="CBS"/>
    <property type="match status" value="2"/>
</dbReference>
<dbReference type="RefSeq" id="WP_091695360.1">
    <property type="nucleotide sequence ID" value="NZ_CAMIGK010000001.1"/>
</dbReference>
<evidence type="ECO:0000256" key="1">
    <source>
        <dbReference type="ARBA" id="ARBA00004651"/>
    </source>
</evidence>
<dbReference type="OrthoDB" id="110231at2"/>
<dbReference type="InterPro" id="IPR002550">
    <property type="entry name" value="CNNM"/>
</dbReference>
<dbReference type="AlphaFoldDB" id="A0A1I7MH81"/>
<dbReference type="EMBL" id="FPCG01000002">
    <property type="protein sequence ID" value="SFV21267.1"/>
    <property type="molecule type" value="Genomic_DNA"/>
</dbReference>
<dbReference type="InterPro" id="IPR051676">
    <property type="entry name" value="UPF0053_domain"/>
</dbReference>
<dbReference type="InterPro" id="IPR044751">
    <property type="entry name" value="Ion_transp-like_CBS"/>
</dbReference>
<accession>A0A1I7MH81</accession>
<keyword evidence="3" id="KW-1003">Cell membrane</keyword>
<evidence type="ECO:0000256" key="8">
    <source>
        <dbReference type="ARBA" id="ARBA00023136"/>
    </source>
</evidence>
<dbReference type="PANTHER" id="PTHR43099:SF6">
    <property type="entry name" value="UPF0053 PROTEIN RV1842C"/>
    <property type="match status" value="1"/>
</dbReference>
<dbReference type="SMART" id="SM01091">
    <property type="entry name" value="CorC_HlyC"/>
    <property type="match status" value="1"/>
</dbReference>
<dbReference type="Pfam" id="PF03471">
    <property type="entry name" value="CorC_HlyC"/>
    <property type="match status" value="1"/>
</dbReference>
<evidence type="ECO:0000256" key="2">
    <source>
        <dbReference type="ARBA" id="ARBA00006337"/>
    </source>
</evidence>
<sequence>MEWLLLAIGLLLILGTGFFVAVEFSMIALDVPTVQRMVDEGDQGAEPLLKCLKSLSTQLSACQLGITLTTLLTGYLMEPSLGRLLQGPLISWGLSESAAASMGLVAAMVIATLLSMLIGELVPKNLSIARSMQVGRLLARPQLMFTAVFRPAIILLNGFSNRVLHTMGFEAKEEISGARTPEELSSLVRRSAAMGTLDEQTATFLDRTLRFSDRTAADVMTPRIRMETVDAEEPLESVIDTARRTGFSRFPVLGESPDDIRGVLHVKKAVAVPRARRADLVAATVMTDIGRVPETVHLDQLISELREASLQMAVVVDEYGGTAGVVTLEDLVEEIVGEVSDEHDRITPGVLQTASGKWYFPGLMRPDEAGAQIATLKVPEGGAYETVGGYMMAVLGRVAEVGDKVEAEGGILEVERMDGRRIDRIKFIPEERTPADELTPVSDSRESGRGGRGSRIGRTDRAAGEVTR</sequence>
<dbReference type="STRING" id="574650.SAMN04487966_102269"/>
<feature type="domain" description="CBS" evidence="13">
    <location>
        <begin position="220"/>
        <end position="280"/>
    </location>
</feature>
<gene>
    <name evidence="15" type="ORF">SAMN04487966_102269</name>
</gene>
<feature type="domain" description="CBS" evidence="13">
    <location>
        <begin position="285"/>
        <end position="342"/>
    </location>
</feature>
<dbReference type="Gene3D" id="3.30.465.10">
    <property type="match status" value="1"/>
</dbReference>